<organism evidence="3 4">
    <name type="scientific">Vibrio ishigakensis</name>
    <dbReference type="NCBI Taxonomy" id="1481914"/>
    <lineage>
        <taxon>Bacteria</taxon>
        <taxon>Pseudomonadati</taxon>
        <taxon>Pseudomonadota</taxon>
        <taxon>Gammaproteobacteria</taxon>
        <taxon>Vibrionales</taxon>
        <taxon>Vibrionaceae</taxon>
        <taxon>Vibrio</taxon>
    </lineage>
</organism>
<comment type="caution">
    <text evidence="3">The sequence shown here is derived from an EMBL/GenBank/DDBJ whole genome shotgun (WGS) entry which is preliminary data.</text>
</comment>
<accession>A0A0B8PGR9</accession>
<dbReference type="PANTHER" id="PTHR38037">
    <property type="entry name" value="ZN_PROTEASE DOMAIN-CONTAINING PROTEIN"/>
    <property type="match status" value="1"/>
</dbReference>
<feature type="domain" description="Retropepsin-like aspartic endopeptidase" evidence="2">
    <location>
        <begin position="505"/>
        <end position="631"/>
    </location>
</feature>
<dbReference type="EMBL" id="BBSA01000010">
    <property type="protein sequence ID" value="GAM63832.1"/>
    <property type="molecule type" value="Genomic_DNA"/>
</dbReference>
<reference evidence="3 4" key="2">
    <citation type="submission" date="2015-01" db="EMBL/GenBank/DDBJ databases">
        <authorList>
            <consortium name="NBRP consortium"/>
            <person name="Sawabe T."/>
            <person name="Meirelles P."/>
            <person name="Feng G."/>
            <person name="Sayaka M."/>
            <person name="Hattori M."/>
            <person name="Ohkuma M."/>
        </authorList>
    </citation>
    <scope>NUCLEOTIDE SEQUENCE [LARGE SCALE GENOMIC DNA]</scope>
    <source>
        <strain evidence="3 4">JCM19232</strain>
    </source>
</reference>
<reference evidence="3 4" key="1">
    <citation type="submission" date="2015-01" db="EMBL/GenBank/DDBJ databases">
        <title>Vibrio sp. C5 JCM 19232 whole genome shotgun sequence.</title>
        <authorList>
            <person name="Sawabe T."/>
            <person name="Meirelles P."/>
            <person name="Feng G."/>
            <person name="Sayaka M."/>
            <person name="Hattori M."/>
            <person name="Ohkuma M."/>
        </authorList>
    </citation>
    <scope>NUCLEOTIDE SEQUENCE [LARGE SCALE GENOMIC DNA]</scope>
    <source>
        <strain evidence="3 4">JCM19232</strain>
    </source>
</reference>
<dbReference type="InterPro" id="IPR008503">
    <property type="entry name" value="Asp_endopeptidase"/>
</dbReference>
<protein>
    <recommendedName>
        <fullName evidence="2">Retropepsin-like aspartic endopeptidase domain-containing protein</fullName>
    </recommendedName>
</protein>
<name>A0A0B8PGR9_9VIBR</name>
<keyword evidence="1" id="KW-0732">Signal</keyword>
<proteinExistence type="predicted"/>
<dbReference type="PANTHER" id="PTHR38037:SF2">
    <property type="entry name" value="ATP-DEPENDENT ZINC PROTEASE DOMAIN-CONTAINING PROTEIN-RELATED"/>
    <property type="match status" value="1"/>
</dbReference>
<evidence type="ECO:0000313" key="3">
    <source>
        <dbReference type="EMBL" id="GAM63832.1"/>
    </source>
</evidence>
<gene>
    <name evidence="3" type="ORF">JCM19232_2242</name>
</gene>
<evidence type="ECO:0000256" key="1">
    <source>
        <dbReference type="SAM" id="SignalP"/>
    </source>
</evidence>
<dbReference type="Pfam" id="PF05618">
    <property type="entry name" value="Zn_protease"/>
    <property type="match status" value="2"/>
</dbReference>
<sequence length="635" mass="70870">MKKRFTYSLSLLAAALLAPKAIVNEAHAVTMLDSDKAPYTTAAPALTWDEKVILGRVENVYHQDIPELKDLPYIGKIDTGADTTSMHAENIQVYSNNPKYKGLKNTELMQVIVDEYGGPKSNWWLESFDNPERDIQGVVTFDLRHPVSGEVISLEYPLARTSVIRSRTSETPIYRPVINMPLTIAGVTVDTDVNLTDRSAFSAPILIGKTFLKKHAWVFAGYDYLQDQENARVLGRSEEIFVGDIPLKTSFSMANNYSQLHATNIKIDEEKKLVTFDTANKAGQKTQMTLPLVRMLRVSGTERPLVSVPLEAGDFNKSILAYLKDRSKYSSQLRMGKNSLSKHFVINTGDKNVLRAEDLTFGELLSKSKPTTITPHEILYIDGTPVEAKPSFAIDTPVLFVQSFELVKGESGEQVSFYIPNANGDDKKVIKPVDRKIRVGDSVRPVVKEPVTVGGKEQQMEFALEVADEGDDTYFAIGRGFNKDGVIINTRTEDLLDPRPLFTAGYIEKATVEGLRFSVKLDTGADVSSMNALNIKRFEKDGKPMVSFDYQNAEGMKESFTREVVDIMRIRAKAGEKPNERPVVMMNVTLGEVTKSVRVNLQDRSRFEYSMILGKNFLKNGAVVSSDDTYLLGRE</sequence>
<feature type="signal peptide" evidence="1">
    <location>
        <begin position="1"/>
        <end position="28"/>
    </location>
</feature>
<feature type="domain" description="Retropepsin-like aspartic endopeptidase" evidence="2">
    <location>
        <begin position="152"/>
        <end position="228"/>
    </location>
</feature>
<evidence type="ECO:0000313" key="4">
    <source>
        <dbReference type="Proteomes" id="UP000031670"/>
    </source>
</evidence>
<evidence type="ECO:0000259" key="2">
    <source>
        <dbReference type="Pfam" id="PF05618"/>
    </source>
</evidence>
<dbReference type="SUPFAM" id="SSF50630">
    <property type="entry name" value="Acid proteases"/>
    <property type="match status" value="4"/>
</dbReference>
<dbReference type="Gene3D" id="2.40.70.10">
    <property type="entry name" value="Acid Proteases"/>
    <property type="match status" value="4"/>
</dbReference>
<dbReference type="Proteomes" id="UP000031670">
    <property type="component" value="Unassembled WGS sequence"/>
</dbReference>
<dbReference type="AlphaFoldDB" id="A0A0B8PGR9"/>
<dbReference type="InterPro" id="IPR021109">
    <property type="entry name" value="Peptidase_aspartic_dom_sf"/>
</dbReference>
<feature type="chain" id="PRO_5002139927" description="Retropepsin-like aspartic endopeptidase domain-containing protein" evidence="1">
    <location>
        <begin position="29"/>
        <end position="635"/>
    </location>
</feature>